<proteinExistence type="predicted"/>
<dbReference type="EMBL" id="JGZU01000005">
    <property type="protein sequence ID" value="KFJ07146.1"/>
    <property type="molecule type" value="Genomic_DNA"/>
</dbReference>
<sequence length="280" mass="30646">MTVHGRGGAWPRADFPVDAVNRFTRRGRDGREWSMMTVAMPPGCKVDGFDLGGWRYTGFMSSRMIRDHEGAGPVSVAFRPDAPVRLWRVDGGRRDLALADPEALCLAVRLAQRLAETVDLEWDRGMTVRMVNAVDGLVPSAERQMILDDGRDRVLVYTRTLVPMVSRVTDDMRVGGPLAVGRGDVARFLSRFEGRTVRATDWLHWLEPTGSSATDSVRGVRSGVSAPLSDGIPRTAGGLRYEPLSYERHGDGSISMFAAADPADPTNIAMDDANTPGLMM</sequence>
<keyword evidence="2" id="KW-1185">Reference proteome</keyword>
<keyword evidence="1" id="KW-0946">Virion</keyword>
<organism evidence="1 2">
    <name type="scientific">Bifidobacterium tsurumiense</name>
    <dbReference type="NCBI Taxonomy" id="356829"/>
    <lineage>
        <taxon>Bacteria</taxon>
        <taxon>Bacillati</taxon>
        <taxon>Actinomycetota</taxon>
        <taxon>Actinomycetes</taxon>
        <taxon>Bifidobacteriales</taxon>
        <taxon>Bifidobacteriaceae</taxon>
        <taxon>Bifidobacterium</taxon>
    </lineage>
</organism>
<comment type="caution">
    <text evidence="1">The sequence shown here is derived from an EMBL/GenBank/DDBJ whole genome shotgun (WGS) entry which is preliminary data.</text>
</comment>
<dbReference type="RefSeq" id="WP_051264354.1">
    <property type="nucleotide sequence ID" value="NZ_JGZU01000005.1"/>
</dbReference>
<dbReference type="OrthoDB" id="3232770at2"/>
<protein>
    <submittedName>
        <fullName evidence="1">Putative spore coat protein sp96</fullName>
    </submittedName>
</protein>
<dbReference type="AlphaFoldDB" id="A0A087EH95"/>
<reference evidence="1 2" key="1">
    <citation type="submission" date="2014-03" db="EMBL/GenBank/DDBJ databases">
        <title>Genomics of Bifidobacteria.</title>
        <authorList>
            <person name="Ventura M."/>
            <person name="Milani C."/>
            <person name="Lugli G.A."/>
        </authorList>
    </citation>
    <scope>NUCLEOTIDE SEQUENCE [LARGE SCALE GENOMIC DNA]</scope>
    <source>
        <strain evidence="1 2">JCM 13495</strain>
    </source>
</reference>
<gene>
    <name evidence="1" type="ORF">BITS_1578</name>
</gene>
<accession>A0A087EH95</accession>
<dbReference type="STRING" id="356829.BITS_1578"/>
<dbReference type="Proteomes" id="UP000029080">
    <property type="component" value="Unassembled WGS sequence"/>
</dbReference>
<evidence type="ECO:0000313" key="2">
    <source>
        <dbReference type="Proteomes" id="UP000029080"/>
    </source>
</evidence>
<name>A0A087EH95_9BIFI</name>
<keyword evidence="1" id="KW-0167">Capsid protein</keyword>
<evidence type="ECO:0000313" key="1">
    <source>
        <dbReference type="EMBL" id="KFJ07146.1"/>
    </source>
</evidence>